<reference evidence="9" key="1">
    <citation type="submission" date="2018-06" db="EMBL/GenBank/DDBJ databases">
        <authorList>
            <person name="Zhirakovskaya E."/>
        </authorList>
    </citation>
    <scope>NUCLEOTIDE SEQUENCE</scope>
</reference>
<evidence type="ECO:0000313" key="9">
    <source>
        <dbReference type="EMBL" id="VAW84424.1"/>
    </source>
</evidence>
<dbReference type="NCBIfam" id="NF004356">
    <property type="entry name" value="PRK05732.1"/>
    <property type="match status" value="1"/>
</dbReference>
<keyword evidence="7" id="KW-1133">Transmembrane helix</keyword>
<dbReference type="InterPro" id="IPR018168">
    <property type="entry name" value="Ubi_Hdrlase_CS"/>
</dbReference>
<dbReference type="PROSITE" id="PS01304">
    <property type="entry name" value="UBIH"/>
    <property type="match status" value="1"/>
</dbReference>
<dbReference type="NCBIfam" id="TIGR01984">
    <property type="entry name" value="UbiH"/>
    <property type="match status" value="1"/>
</dbReference>
<keyword evidence="3" id="KW-0285">Flavoprotein</keyword>
<dbReference type="GO" id="GO:0071949">
    <property type="term" value="F:FAD binding"/>
    <property type="evidence" value="ECO:0007669"/>
    <property type="project" value="InterPro"/>
</dbReference>
<sequence length="412" mass="45703">MDRDVSTKYDYDLIIIGGGLVGATLAAALRKQSLRIGIIEAYPFGSSEQPSYDDRSIALSYGSREIFAGMGLWQTFSSQATPIHHIHVSNRGHFGAARLDRSESRVDALGYVVENRIVGRLLSELIATHDNIDLITPARLTDISINRSHAVVTYEKDSESRQITAPLVVGADGAMSQLRELLGIGVERREYEQSAIIANVSTEQAHNHVAYERFTDDGPIALLPLDQDRCSLVWTVKPGDVEKILEMEEAEFLSLLQQRFGYRLGRFLRAGKRTAYPLALIRAEEYVTSRVVLVGNAAHTLHPVAGQGFNLGLRDVAGLAQMIVDKKKENLDYGAICTLNEYAQWRQQDHRQVIAFTDTMARLFTNSFFPVVVGRNLGLLALDLLPPVKKMFAKQTMGMAGRLPRLARGIPL</sequence>
<dbReference type="InterPro" id="IPR051205">
    <property type="entry name" value="UbiH/COQ6_monooxygenase"/>
</dbReference>
<dbReference type="InterPro" id="IPR002938">
    <property type="entry name" value="FAD-bd"/>
</dbReference>
<dbReference type="PROSITE" id="PS50006">
    <property type="entry name" value="FHA_DOMAIN"/>
    <property type="match status" value="1"/>
</dbReference>
<evidence type="ECO:0000256" key="4">
    <source>
        <dbReference type="ARBA" id="ARBA00022827"/>
    </source>
</evidence>
<name>A0A3B0ZSM2_9ZZZZ</name>
<keyword evidence="5" id="KW-0560">Oxidoreductase</keyword>
<dbReference type="Pfam" id="PF01494">
    <property type="entry name" value="FAD_binding_3"/>
    <property type="match status" value="1"/>
</dbReference>
<dbReference type="InterPro" id="IPR036188">
    <property type="entry name" value="FAD/NAD-bd_sf"/>
</dbReference>
<dbReference type="EMBL" id="UOFO01000045">
    <property type="protein sequence ID" value="VAW84424.1"/>
    <property type="molecule type" value="Genomic_DNA"/>
</dbReference>
<evidence type="ECO:0000256" key="5">
    <source>
        <dbReference type="ARBA" id="ARBA00023002"/>
    </source>
</evidence>
<dbReference type="SUPFAM" id="SSF51905">
    <property type="entry name" value="FAD/NAD(P)-binding domain"/>
    <property type="match status" value="1"/>
</dbReference>
<evidence type="ECO:0000256" key="3">
    <source>
        <dbReference type="ARBA" id="ARBA00022630"/>
    </source>
</evidence>
<evidence type="ECO:0000256" key="6">
    <source>
        <dbReference type="ARBA" id="ARBA00023033"/>
    </source>
</evidence>
<dbReference type="AlphaFoldDB" id="A0A3B0ZSM2"/>
<feature type="domain" description="FHA" evidence="8">
    <location>
        <begin position="116"/>
        <end position="181"/>
    </location>
</feature>
<feature type="transmembrane region" description="Helical" evidence="7">
    <location>
        <begin position="12"/>
        <end position="29"/>
    </location>
</feature>
<evidence type="ECO:0000256" key="7">
    <source>
        <dbReference type="SAM" id="Phobius"/>
    </source>
</evidence>
<dbReference type="PANTHER" id="PTHR43876">
    <property type="entry name" value="UBIQUINONE BIOSYNTHESIS MONOOXYGENASE COQ6, MITOCHONDRIAL"/>
    <property type="match status" value="1"/>
</dbReference>
<keyword evidence="7" id="KW-0472">Membrane</keyword>
<dbReference type="InterPro" id="IPR000253">
    <property type="entry name" value="FHA_dom"/>
</dbReference>
<dbReference type="GO" id="GO:0006744">
    <property type="term" value="P:ubiquinone biosynthetic process"/>
    <property type="evidence" value="ECO:0007669"/>
    <property type="project" value="InterPro"/>
</dbReference>
<keyword evidence="6" id="KW-0503">Monooxygenase</keyword>
<comment type="cofactor">
    <cofactor evidence="1">
        <name>FAD</name>
        <dbReference type="ChEBI" id="CHEBI:57692"/>
    </cofactor>
</comment>
<accession>A0A3B0ZSM2</accession>
<dbReference type="InterPro" id="IPR010971">
    <property type="entry name" value="UbiH/COQ6"/>
</dbReference>
<dbReference type="PANTHER" id="PTHR43876:SF8">
    <property type="entry name" value="2-OCTAPRENYL-6-METHOXYPHENOL HYDROXYLASE"/>
    <property type="match status" value="1"/>
</dbReference>
<dbReference type="NCBIfam" id="TIGR01988">
    <property type="entry name" value="Ubi-OHases"/>
    <property type="match status" value="1"/>
</dbReference>
<evidence type="ECO:0000256" key="2">
    <source>
        <dbReference type="ARBA" id="ARBA00005349"/>
    </source>
</evidence>
<evidence type="ECO:0000259" key="8">
    <source>
        <dbReference type="PROSITE" id="PS50006"/>
    </source>
</evidence>
<protein>
    <submittedName>
        <fullName evidence="9">2-polyprenyl-6-methoxyphenol hydroxylase</fullName>
    </submittedName>
</protein>
<evidence type="ECO:0000256" key="1">
    <source>
        <dbReference type="ARBA" id="ARBA00001974"/>
    </source>
</evidence>
<dbReference type="PRINTS" id="PR00420">
    <property type="entry name" value="RNGMNOXGNASE"/>
</dbReference>
<dbReference type="Gene3D" id="3.50.50.60">
    <property type="entry name" value="FAD/NAD(P)-binding domain"/>
    <property type="match status" value="2"/>
</dbReference>
<dbReference type="InterPro" id="IPR011295">
    <property type="entry name" value="UbiH"/>
</dbReference>
<proteinExistence type="inferred from homology"/>
<gene>
    <name evidence="9" type="ORF">MNBD_GAMMA16-2027</name>
</gene>
<dbReference type="FunFam" id="3.50.50.60:FF:000021">
    <property type="entry name" value="Ubiquinone biosynthesis monooxygenase COQ6"/>
    <property type="match status" value="1"/>
</dbReference>
<keyword evidence="4" id="KW-0274">FAD</keyword>
<keyword evidence="7" id="KW-0812">Transmembrane</keyword>
<organism evidence="9">
    <name type="scientific">hydrothermal vent metagenome</name>
    <dbReference type="NCBI Taxonomy" id="652676"/>
    <lineage>
        <taxon>unclassified sequences</taxon>
        <taxon>metagenomes</taxon>
        <taxon>ecological metagenomes</taxon>
    </lineage>
</organism>
<comment type="similarity">
    <text evidence="2">Belongs to the UbiH/COQ6 family.</text>
</comment>
<dbReference type="GO" id="GO:0008681">
    <property type="term" value="F:2-octaprenyl-6-methoxyphenol hydroxylase activity"/>
    <property type="evidence" value="ECO:0007669"/>
    <property type="project" value="InterPro"/>
</dbReference>